<dbReference type="SUPFAM" id="SSF51735">
    <property type="entry name" value="NAD(P)-binding Rossmann-fold domains"/>
    <property type="match status" value="1"/>
</dbReference>
<keyword evidence="2" id="KW-0560">Oxidoreductase</keyword>
<evidence type="ECO:0000259" key="3">
    <source>
        <dbReference type="PROSITE" id="PS51176"/>
    </source>
</evidence>
<dbReference type="GO" id="GO:0004665">
    <property type="term" value="F:prephenate dehydrogenase (NADP+) activity"/>
    <property type="evidence" value="ECO:0007669"/>
    <property type="project" value="InterPro"/>
</dbReference>
<feature type="non-terminal residue" evidence="4">
    <location>
        <position position="87"/>
    </location>
</feature>
<evidence type="ECO:0000313" key="4">
    <source>
        <dbReference type="EMBL" id="KAB7457036.1"/>
    </source>
</evidence>
<dbReference type="InterPro" id="IPR036291">
    <property type="entry name" value="NAD(P)-bd_dom_sf"/>
</dbReference>
<evidence type="ECO:0000256" key="2">
    <source>
        <dbReference type="ARBA" id="ARBA00023002"/>
    </source>
</evidence>
<evidence type="ECO:0000313" key="5">
    <source>
        <dbReference type="Proteomes" id="UP000429211"/>
    </source>
</evidence>
<dbReference type="RefSeq" id="WP_192917822.1">
    <property type="nucleotide sequence ID" value="NZ_WDPD01000045.1"/>
</dbReference>
<accession>A0A7J5TEH8</accession>
<proteinExistence type="inferred from homology"/>
<name>A0A7J5TEH8_9BIFI</name>
<dbReference type="InterPro" id="IPR003099">
    <property type="entry name" value="Prephen_DH"/>
</dbReference>
<dbReference type="GO" id="GO:0070403">
    <property type="term" value="F:NAD+ binding"/>
    <property type="evidence" value="ECO:0007669"/>
    <property type="project" value="TreeGrafter"/>
</dbReference>
<comment type="caution">
    <text evidence="4">The sequence shown here is derived from an EMBL/GenBank/DDBJ whole genome shotgun (WGS) entry which is preliminary data.</text>
</comment>
<organism evidence="4 5">
    <name type="scientific">Bifidobacterium dentium</name>
    <dbReference type="NCBI Taxonomy" id="1689"/>
    <lineage>
        <taxon>Bacteria</taxon>
        <taxon>Bacillati</taxon>
        <taxon>Actinomycetota</taxon>
        <taxon>Actinomycetes</taxon>
        <taxon>Bifidobacteriales</taxon>
        <taxon>Bifidobacteriaceae</taxon>
        <taxon>Bifidobacterium</taxon>
    </lineage>
</organism>
<reference evidence="4 5" key="1">
    <citation type="journal article" date="2019" name="Nat. Med.">
        <title>A library of human gut bacterial isolates paired with longitudinal multiomics data enables mechanistic microbiome research.</title>
        <authorList>
            <person name="Poyet M."/>
            <person name="Groussin M."/>
            <person name="Gibbons S.M."/>
            <person name="Avila-Pacheco J."/>
            <person name="Jiang X."/>
            <person name="Kearney S.M."/>
            <person name="Perrotta A.R."/>
            <person name="Berdy B."/>
            <person name="Zhao S."/>
            <person name="Lieberman T.D."/>
            <person name="Swanson P.K."/>
            <person name="Smith M."/>
            <person name="Roesemann S."/>
            <person name="Alexander J.E."/>
            <person name="Rich S.A."/>
            <person name="Livny J."/>
            <person name="Vlamakis H."/>
            <person name="Clish C."/>
            <person name="Bullock K."/>
            <person name="Deik A."/>
            <person name="Scott J."/>
            <person name="Pierce K.A."/>
            <person name="Xavier R.J."/>
            <person name="Alm E.J."/>
        </authorList>
    </citation>
    <scope>NUCLEOTIDE SEQUENCE [LARGE SCALE GENOMIC DNA]</scope>
    <source>
        <strain evidence="4 5">BIOML-A2</strain>
    </source>
</reference>
<dbReference type="PANTHER" id="PTHR21363:SF0">
    <property type="entry name" value="PREPHENATE DEHYDROGENASE [NADP(+)]"/>
    <property type="match status" value="1"/>
</dbReference>
<evidence type="ECO:0000256" key="1">
    <source>
        <dbReference type="ARBA" id="ARBA00007964"/>
    </source>
</evidence>
<dbReference type="Pfam" id="PF03807">
    <property type="entry name" value="F420_oxidored"/>
    <property type="match status" value="1"/>
</dbReference>
<gene>
    <name evidence="4" type="ORF">GBB04_11785</name>
</gene>
<dbReference type="PROSITE" id="PS51176">
    <property type="entry name" value="PDH_ADH"/>
    <property type="match status" value="1"/>
</dbReference>
<dbReference type="Gene3D" id="3.40.50.720">
    <property type="entry name" value="NAD(P)-binding Rossmann-like Domain"/>
    <property type="match status" value="1"/>
</dbReference>
<dbReference type="AlphaFoldDB" id="A0A7J5TEH8"/>
<dbReference type="EMBL" id="WDPD01000045">
    <property type="protein sequence ID" value="KAB7457036.1"/>
    <property type="molecule type" value="Genomic_DNA"/>
</dbReference>
<comment type="similarity">
    <text evidence="1">Belongs to the prephenate/arogenate dehydrogenase family.</text>
</comment>
<dbReference type="GO" id="GO:0006571">
    <property type="term" value="P:tyrosine biosynthetic process"/>
    <property type="evidence" value="ECO:0007669"/>
    <property type="project" value="InterPro"/>
</dbReference>
<dbReference type="InterPro" id="IPR028939">
    <property type="entry name" value="P5C_Rdtase_cat_N"/>
</dbReference>
<dbReference type="Proteomes" id="UP000429211">
    <property type="component" value="Unassembled WGS sequence"/>
</dbReference>
<dbReference type="PANTHER" id="PTHR21363">
    <property type="entry name" value="PREPHENATE DEHYDROGENASE"/>
    <property type="match status" value="1"/>
</dbReference>
<feature type="domain" description="Prephenate/arogenate dehydrogenase" evidence="3">
    <location>
        <begin position="4"/>
        <end position="87"/>
    </location>
</feature>
<dbReference type="InterPro" id="IPR050812">
    <property type="entry name" value="Preph/Arog_dehydrog"/>
</dbReference>
<sequence length="87" mass="9207">MVKQRIAIVGLGLIGGSLARRLVNAGCEVTAWNHNDRPYATAEADGITCMPTLAALADGRPDVLVLCNPLKAMPQILSALKPLIDQN</sequence>
<protein>
    <submittedName>
        <fullName evidence="4">Prephenate dehydrogenase/arogenate dehydrogenase family protein</fullName>
    </submittedName>
</protein>
<dbReference type="GO" id="GO:0008977">
    <property type="term" value="F:prephenate dehydrogenase (NAD+) activity"/>
    <property type="evidence" value="ECO:0007669"/>
    <property type="project" value="InterPro"/>
</dbReference>